<feature type="transmembrane region" description="Helical" evidence="1">
    <location>
        <begin position="410"/>
        <end position="431"/>
    </location>
</feature>
<proteinExistence type="predicted"/>
<feature type="transmembrane region" description="Helical" evidence="1">
    <location>
        <begin position="81"/>
        <end position="100"/>
    </location>
</feature>
<dbReference type="Proteomes" id="UP000019486">
    <property type="component" value="Unassembled WGS sequence"/>
</dbReference>
<organism evidence="3 4">
    <name type="scientific">Skermanella stibiiresistens SB22</name>
    <dbReference type="NCBI Taxonomy" id="1385369"/>
    <lineage>
        <taxon>Bacteria</taxon>
        <taxon>Pseudomonadati</taxon>
        <taxon>Pseudomonadota</taxon>
        <taxon>Alphaproteobacteria</taxon>
        <taxon>Rhodospirillales</taxon>
        <taxon>Azospirillaceae</taxon>
        <taxon>Skermanella</taxon>
    </lineage>
</organism>
<dbReference type="AlphaFoldDB" id="W9H7X7"/>
<feature type="transmembrane region" description="Helical" evidence="1">
    <location>
        <begin position="207"/>
        <end position="226"/>
    </location>
</feature>
<evidence type="ECO:0000256" key="1">
    <source>
        <dbReference type="SAM" id="Phobius"/>
    </source>
</evidence>
<accession>W9H7X7</accession>
<name>W9H7X7_9PROT</name>
<evidence type="ECO:0008006" key="5">
    <source>
        <dbReference type="Google" id="ProtNLM"/>
    </source>
</evidence>
<feature type="transmembrane region" description="Helical" evidence="1">
    <location>
        <begin position="316"/>
        <end position="335"/>
    </location>
</feature>
<evidence type="ECO:0000313" key="3">
    <source>
        <dbReference type="EMBL" id="EWY39908.1"/>
    </source>
</evidence>
<feature type="transmembrane region" description="Helical" evidence="1">
    <location>
        <begin position="182"/>
        <end position="201"/>
    </location>
</feature>
<protein>
    <recommendedName>
        <fullName evidence="5">Glycosyltransferase RgtA/B/C/D-like domain-containing protein</fullName>
    </recommendedName>
</protein>
<feature type="transmembrane region" description="Helical" evidence="1">
    <location>
        <begin position="347"/>
        <end position="371"/>
    </location>
</feature>
<evidence type="ECO:0000313" key="4">
    <source>
        <dbReference type="Proteomes" id="UP000019486"/>
    </source>
</evidence>
<dbReference type="EMBL" id="AVFL01000010">
    <property type="protein sequence ID" value="EWY39908.1"/>
    <property type="molecule type" value="Genomic_DNA"/>
</dbReference>
<keyword evidence="1" id="KW-1133">Transmembrane helix</keyword>
<feature type="transmembrane region" description="Helical" evidence="1">
    <location>
        <begin position="125"/>
        <end position="146"/>
    </location>
</feature>
<feature type="chain" id="PRO_5004925011" description="Glycosyltransferase RgtA/B/C/D-like domain-containing protein" evidence="2">
    <location>
        <begin position="23"/>
        <end position="693"/>
    </location>
</feature>
<comment type="caution">
    <text evidence="3">The sequence shown here is derived from an EMBL/GenBank/DDBJ whole genome shotgun (WGS) entry which is preliminary data.</text>
</comment>
<gene>
    <name evidence="3" type="ORF">N825_04575</name>
</gene>
<dbReference type="STRING" id="1385369.N825_04575"/>
<keyword evidence="1" id="KW-0472">Membrane</keyword>
<sequence length="693" mass="75275">MFKSVGASRLLWLLALSLSVAAVFQPQLSTGFAFVTGDRFDGLIEISILEHWHNVFRGLAAWDTTNYFFPYDGTLAYNDGYFLFGVFHSIFRAIGVDPFLSAEMVNITFRVIGFASTYLLSRRVLGLRAGWSILAAILFTIASSTFQQSSHAQLLTVSLAPLTLWLAARCALALAAGGRGEALGWGVATVCLYAMWLLTAFYMAWFLAFYAILCVAALPLTGGFGVAREASRVALRRLPILAVILAVLVAALIPFLILYLPRASETGMHDFSVVWPYLGTPWDFVNTGPNNAVFGGVMGWLNANFPTRFPADGERVVGFPPVMLACFALASIWCWRRVPLLRAPILAVAIFWLLTLKVAGVSPWVLVYHWVPGAKAVRVVVRSYIFLTLPITLITVVGLAGMLRSRSPALAGVLALALVLEQLNSGTVALIDRREENRRLAALPPPPAECRSFAAMVSREGGQAGLPDVINRYSHNVDAMLVAEVVGLPTINGISSFNPPDWDFSNTSHFDYGIRVSDYARRHDIEQGLCGLDLAGSRWDVKPRTVSPIPSTPLSEMVSVAAGQAGAVSLGADWWAPEPWGVWGQGRSTLWLNPPPSETAGDRSFRLTVVTRVFTRPPDPTQRVVVHADGVRVAVWDVSAATGEFTATVPRSGDRPVKVEFEVERAASPAALGQSIDGRVLGLGLTGYRLDPM</sequence>
<feature type="transmembrane region" description="Helical" evidence="1">
    <location>
        <begin position="383"/>
        <end position="403"/>
    </location>
</feature>
<dbReference type="OrthoDB" id="8141049at2"/>
<reference evidence="3 4" key="1">
    <citation type="submission" date="2013-08" db="EMBL/GenBank/DDBJ databases">
        <title>The genome sequence of Skermanella stibiiresistens.</title>
        <authorList>
            <person name="Zhu W."/>
            <person name="Wang G."/>
        </authorList>
    </citation>
    <scope>NUCLEOTIDE SEQUENCE [LARGE SCALE GENOMIC DNA]</scope>
    <source>
        <strain evidence="3 4">SB22</strain>
    </source>
</reference>
<feature type="transmembrane region" description="Helical" evidence="1">
    <location>
        <begin position="238"/>
        <end position="260"/>
    </location>
</feature>
<feature type="transmembrane region" description="Helical" evidence="1">
    <location>
        <begin position="152"/>
        <end position="175"/>
    </location>
</feature>
<keyword evidence="4" id="KW-1185">Reference proteome</keyword>
<keyword evidence="2" id="KW-0732">Signal</keyword>
<feature type="signal peptide" evidence="2">
    <location>
        <begin position="1"/>
        <end position="22"/>
    </location>
</feature>
<dbReference type="RefSeq" id="WP_051512411.1">
    <property type="nucleotide sequence ID" value="NZ_AVFL01000010.1"/>
</dbReference>
<evidence type="ECO:0000256" key="2">
    <source>
        <dbReference type="SAM" id="SignalP"/>
    </source>
</evidence>
<keyword evidence="1" id="KW-0812">Transmembrane</keyword>